<accession>A0A815DS65</accession>
<keyword evidence="11" id="KW-0735">Signal-anchor</keyword>
<keyword evidence="9" id="KW-0479">Metal-binding</keyword>
<dbReference type="GO" id="GO:0046872">
    <property type="term" value="F:metal ion binding"/>
    <property type="evidence" value="ECO:0007669"/>
    <property type="project" value="UniProtKB-KW"/>
</dbReference>
<evidence type="ECO:0000256" key="8">
    <source>
        <dbReference type="ARBA" id="ARBA00022692"/>
    </source>
</evidence>
<protein>
    <recommendedName>
        <fullName evidence="5">polypeptide N-acetylgalactosaminyltransferase</fullName>
        <ecNumber evidence="5">2.4.1.41</ecNumber>
    </recommendedName>
</protein>
<keyword evidence="7" id="KW-0808">Transferase</keyword>
<dbReference type="GO" id="GO:0006493">
    <property type="term" value="P:protein O-linked glycosylation"/>
    <property type="evidence" value="ECO:0007669"/>
    <property type="project" value="TreeGrafter"/>
</dbReference>
<evidence type="ECO:0000256" key="7">
    <source>
        <dbReference type="ARBA" id="ARBA00022679"/>
    </source>
</evidence>
<keyword evidence="12" id="KW-1133">Transmembrane helix</keyword>
<dbReference type="Gene3D" id="2.80.10.50">
    <property type="match status" value="1"/>
</dbReference>
<comment type="subcellular location">
    <subcellularLocation>
        <location evidence="2">Golgi apparatus membrane</location>
        <topology evidence="2">Single-pass type II membrane protein</topology>
    </subcellularLocation>
</comment>
<evidence type="ECO:0000256" key="13">
    <source>
        <dbReference type="ARBA" id="ARBA00023034"/>
    </source>
</evidence>
<dbReference type="CDD" id="cd23439">
    <property type="entry name" value="beta-trefoil_Ricin_GALNT10-like"/>
    <property type="match status" value="1"/>
</dbReference>
<dbReference type="GO" id="GO:0000139">
    <property type="term" value="C:Golgi membrane"/>
    <property type="evidence" value="ECO:0007669"/>
    <property type="project" value="UniProtKB-SubCell"/>
</dbReference>
<evidence type="ECO:0000256" key="2">
    <source>
        <dbReference type="ARBA" id="ARBA00004323"/>
    </source>
</evidence>
<evidence type="ECO:0000256" key="11">
    <source>
        <dbReference type="ARBA" id="ARBA00022968"/>
    </source>
</evidence>
<dbReference type="Pfam" id="PF00652">
    <property type="entry name" value="Ricin_B_lectin"/>
    <property type="match status" value="1"/>
</dbReference>
<dbReference type="PROSITE" id="PS50231">
    <property type="entry name" value="RICIN_B_LECTIN"/>
    <property type="match status" value="1"/>
</dbReference>
<evidence type="ECO:0000256" key="17">
    <source>
        <dbReference type="ARBA" id="ARBA00023211"/>
    </source>
</evidence>
<evidence type="ECO:0000313" key="21">
    <source>
        <dbReference type="EMBL" id="CAF1300380.1"/>
    </source>
</evidence>
<comment type="pathway">
    <text evidence="3">Protein modification; protein glycosylation.</text>
</comment>
<evidence type="ECO:0000256" key="6">
    <source>
        <dbReference type="ARBA" id="ARBA00022676"/>
    </source>
</evidence>
<evidence type="ECO:0000256" key="10">
    <source>
        <dbReference type="ARBA" id="ARBA00022734"/>
    </source>
</evidence>
<comment type="catalytic activity">
    <reaction evidence="18">
        <text>L-threonyl-[protein] + UDP-N-acetyl-alpha-D-galactosamine = a 3-O-[N-acetyl-alpha-D-galactosaminyl]-L-threonyl-[protein] + UDP + H(+)</text>
        <dbReference type="Rhea" id="RHEA:52424"/>
        <dbReference type="Rhea" id="RHEA-COMP:11060"/>
        <dbReference type="Rhea" id="RHEA-COMP:11689"/>
        <dbReference type="ChEBI" id="CHEBI:15378"/>
        <dbReference type="ChEBI" id="CHEBI:30013"/>
        <dbReference type="ChEBI" id="CHEBI:58223"/>
        <dbReference type="ChEBI" id="CHEBI:67138"/>
        <dbReference type="ChEBI" id="CHEBI:87075"/>
        <dbReference type="EC" id="2.4.1.41"/>
    </reaction>
</comment>
<evidence type="ECO:0000256" key="16">
    <source>
        <dbReference type="ARBA" id="ARBA00023180"/>
    </source>
</evidence>
<comment type="caution">
    <text evidence="21">The sequence shown here is derived from an EMBL/GenBank/DDBJ whole genome shotgun (WGS) entry which is preliminary data.</text>
</comment>
<dbReference type="Proteomes" id="UP000663882">
    <property type="component" value="Unassembled WGS sequence"/>
</dbReference>
<keyword evidence="14" id="KW-0472">Membrane</keyword>
<feature type="domain" description="Ricin B lectin" evidence="20">
    <location>
        <begin position="22"/>
        <end position="149"/>
    </location>
</feature>
<evidence type="ECO:0000256" key="5">
    <source>
        <dbReference type="ARBA" id="ARBA00012644"/>
    </source>
</evidence>
<keyword evidence="10" id="KW-0430">Lectin</keyword>
<evidence type="ECO:0000256" key="1">
    <source>
        <dbReference type="ARBA" id="ARBA00001936"/>
    </source>
</evidence>
<keyword evidence="16" id="KW-0325">Glycoprotein</keyword>
<evidence type="ECO:0000256" key="14">
    <source>
        <dbReference type="ARBA" id="ARBA00023136"/>
    </source>
</evidence>
<evidence type="ECO:0000256" key="18">
    <source>
        <dbReference type="ARBA" id="ARBA00050905"/>
    </source>
</evidence>
<keyword evidence="17" id="KW-0464">Manganese</keyword>
<dbReference type="PANTHER" id="PTHR11675">
    <property type="entry name" value="N-ACETYLGALACTOSAMINYLTRANSFERASE"/>
    <property type="match status" value="1"/>
</dbReference>
<evidence type="ECO:0000256" key="12">
    <source>
        <dbReference type="ARBA" id="ARBA00022989"/>
    </source>
</evidence>
<evidence type="ECO:0000256" key="19">
    <source>
        <dbReference type="ARBA" id="ARBA00052209"/>
    </source>
</evidence>
<reference evidence="21" key="1">
    <citation type="submission" date="2021-02" db="EMBL/GenBank/DDBJ databases">
        <authorList>
            <person name="Nowell W R."/>
        </authorList>
    </citation>
    <scope>NUCLEOTIDE SEQUENCE</scope>
</reference>
<evidence type="ECO:0000256" key="3">
    <source>
        <dbReference type="ARBA" id="ARBA00004922"/>
    </source>
</evidence>
<evidence type="ECO:0000256" key="9">
    <source>
        <dbReference type="ARBA" id="ARBA00022723"/>
    </source>
</evidence>
<gene>
    <name evidence="21" type="ORF">RFH988_LOCUS29691</name>
</gene>
<evidence type="ECO:0000313" key="22">
    <source>
        <dbReference type="Proteomes" id="UP000663882"/>
    </source>
</evidence>
<dbReference type="InterPro" id="IPR000772">
    <property type="entry name" value="Ricin_B_lectin"/>
</dbReference>
<dbReference type="OrthoDB" id="6159198at2759"/>
<evidence type="ECO:0000259" key="20">
    <source>
        <dbReference type="SMART" id="SM00458"/>
    </source>
</evidence>
<dbReference type="FunFam" id="2.80.10.50:FF:000011">
    <property type="entry name" value="Polypeptide N-acetylgalactosaminyltransferase"/>
    <property type="match status" value="1"/>
</dbReference>
<dbReference type="EC" id="2.4.1.41" evidence="5"/>
<dbReference type="InterPro" id="IPR035992">
    <property type="entry name" value="Ricin_B-like_lectins"/>
</dbReference>
<dbReference type="GO" id="GO:0004653">
    <property type="term" value="F:polypeptide N-acetylgalactosaminyltransferase activity"/>
    <property type="evidence" value="ECO:0007669"/>
    <property type="project" value="UniProtKB-EC"/>
</dbReference>
<dbReference type="GO" id="GO:0030246">
    <property type="term" value="F:carbohydrate binding"/>
    <property type="evidence" value="ECO:0007669"/>
    <property type="project" value="UniProtKB-KW"/>
</dbReference>
<evidence type="ECO:0000256" key="15">
    <source>
        <dbReference type="ARBA" id="ARBA00023157"/>
    </source>
</evidence>
<keyword evidence="6" id="KW-0328">Glycosyltransferase</keyword>
<dbReference type="SUPFAM" id="SSF50370">
    <property type="entry name" value="Ricin B-like lectins"/>
    <property type="match status" value="1"/>
</dbReference>
<organism evidence="21 22">
    <name type="scientific">Rotaria sordida</name>
    <dbReference type="NCBI Taxonomy" id="392033"/>
    <lineage>
        <taxon>Eukaryota</taxon>
        <taxon>Metazoa</taxon>
        <taxon>Spiralia</taxon>
        <taxon>Gnathifera</taxon>
        <taxon>Rotifera</taxon>
        <taxon>Eurotatoria</taxon>
        <taxon>Bdelloidea</taxon>
        <taxon>Philodinida</taxon>
        <taxon>Philodinidae</taxon>
        <taxon>Rotaria</taxon>
    </lineage>
</organism>
<sequence>MENIAFDLPQYYPPVPLPPYATGEIRSMNNSLCIDTKHANEQATFGLDLCLRDHQGRSGEQDFELEWRQDIRPKGRYLCFDVSQRSKRTSIVLFACHGMRGNQHFVYDINNYHILHVTTRLCLDCDLESRQVFMEQCNTKSNTQRWIFSSYNETLILKDLQEFF</sequence>
<dbReference type="AlphaFoldDB" id="A0A815DS65"/>
<keyword evidence="15" id="KW-1015">Disulfide bond</keyword>
<comment type="similarity">
    <text evidence="4">Belongs to the glycosyltransferase 2 family. GalNAc-T subfamily.</text>
</comment>
<comment type="cofactor">
    <cofactor evidence="1">
        <name>Mn(2+)</name>
        <dbReference type="ChEBI" id="CHEBI:29035"/>
    </cofactor>
</comment>
<name>A0A815DS65_9BILA</name>
<dbReference type="PANTHER" id="PTHR11675:SF134">
    <property type="entry name" value="N-ACETYLGALACTOSAMINYLTRANSFERASE 4-RELATED"/>
    <property type="match status" value="1"/>
</dbReference>
<keyword evidence="8" id="KW-0812">Transmembrane</keyword>
<dbReference type="SMART" id="SM00458">
    <property type="entry name" value="RICIN"/>
    <property type="match status" value="1"/>
</dbReference>
<comment type="catalytic activity">
    <reaction evidence="19">
        <text>L-seryl-[protein] + UDP-N-acetyl-alpha-D-galactosamine = a 3-O-[N-acetyl-alpha-D-galactosaminyl]-L-seryl-[protein] + UDP + H(+)</text>
        <dbReference type="Rhea" id="RHEA:23956"/>
        <dbReference type="Rhea" id="RHEA-COMP:9863"/>
        <dbReference type="Rhea" id="RHEA-COMP:12788"/>
        <dbReference type="ChEBI" id="CHEBI:15378"/>
        <dbReference type="ChEBI" id="CHEBI:29999"/>
        <dbReference type="ChEBI" id="CHEBI:53604"/>
        <dbReference type="ChEBI" id="CHEBI:58223"/>
        <dbReference type="ChEBI" id="CHEBI:67138"/>
        <dbReference type="EC" id="2.4.1.41"/>
    </reaction>
</comment>
<dbReference type="EMBL" id="CAJNOO010002832">
    <property type="protein sequence ID" value="CAF1300380.1"/>
    <property type="molecule type" value="Genomic_DNA"/>
</dbReference>
<evidence type="ECO:0000256" key="4">
    <source>
        <dbReference type="ARBA" id="ARBA00005680"/>
    </source>
</evidence>
<keyword evidence="13" id="KW-0333">Golgi apparatus</keyword>
<proteinExistence type="inferred from homology"/>